<protein>
    <submittedName>
        <fullName evidence="3">Uncharacterized protein LOC130707182</fullName>
    </submittedName>
</protein>
<dbReference type="RefSeq" id="XP_057396383.1">
    <property type="nucleotide sequence ID" value="XM_057540400.1"/>
</dbReference>
<reference evidence="3" key="2">
    <citation type="submission" date="2025-08" db="UniProtKB">
        <authorList>
            <consortium name="RefSeq"/>
        </authorList>
    </citation>
    <scope>IDENTIFICATION</scope>
</reference>
<proteinExistence type="predicted"/>
<evidence type="ECO:0000313" key="2">
    <source>
        <dbReference type="Proteomes" id="UP001652580"/>
    </source>
</evidence>
<name>A0ABM3T2Q6_BALAC</name>
<gene>
    <name evidence="3" type="primary">LOC130707182</name>
</gene>
<evidence type="ECO:0000313" key="3">
    <source>
        <dbReference type="RefSeq" id="XP_057396383.1"/>
    </source>
</evidence>
<dbReference type="GeneID" id="130707182"/>
<feature type="region of interest" description="Disordered" evidence="1">
    <location>
        <begin position="165"/>
        <end position="210"/>
    </location>
</feature>
<sequence length="265" mass="27976">MPCVSDGALAGGTSACGLRPAAQPAPTGLPETIGFVSLGDGKGARVEEGQAVRWSGDQMFSERASQEWDTGPISQGNSLRHSGLSQPQPGSSGQGAKGRGAQCQLFKSAPVAVAVAVRGARGPVKLVEKPSPKRAGPRLQATRSHTWTRPQERQGHWLVGGHPCNPDAEGANTPDRGLLKTRGGQAAGPLDTDLLPRASRQKTEVPPQAKRHFLKTVGNREEKPAHHPGAAPLAVDRQHQGTRVRALVREDPTCRGATKAVRHNY</sequence>
<organism evidence="2 3">
    <name type="scientific">Balaenoptera acutorostrata</name>
    <name type="common">Common minke whale</name>
    <name type="synonym">Balaena rostrata</name>
    <dbReference type="NCBI Taxonomy" id="9767"/>
    <lineage>
        <taxon>Eukaryota</taxon>
        <taxon>Metazoa</taxon>
        <taxon>Chordata</taxon>
        <taxon>Craniata</taxon>
        <taxon>Vertebrata</taxon>
        <taxon>Euteleostomi</taxon>
        <taxon>Mammalia</taxon>
        <taxon>Eutheria</taxon>
        <taxon>Laurasiatheria</taxon>
        <taxon>Artiodactyla</taxon>
        <taxon>Whippomorpha</taxon>
        <taxon>Cetacea</taxon>
        <taxon>Mysticeti</taxon>
        <taxon>Balaenopteridae</taxon>
        <taxon>Balaenoptera</taxon>
    </lineage>
</organism>
<evidence type="ECO:0000256" key="1">
    <source>
        <dbReference type="SAM" id="MobiDB-lite"/>
    </source>
</evidence>
<accession>A0ABM3T2Q6</accession>
<feature type="region of interest" description="Disordered" evidence="1">
    <location>
        <begin position="53"/>
        <end position="100"/>
    </location>
</feature>
<reference evidence="2" key="1">
    <citation type="submission" date="2025-05" db="UniProtKB">
        <authorList>
            <consortium name="RefSeq"/>
        </authorList>
    </citation>
    <scope>NUCLEOTIDE SEQUENCE [LARGE SCALE GENOMIC DNA]</scope>
</reference>
<dbReference type="Proteomes" id="UP001652580">
    <property type="component" value="Chromosome 2"/>
</dbReference>
<feature type="region of interest" description="Disordered" evidence="1">
    <location>
        <begin position="126"/>
        <end position="151"/>
    </location>
</feature>
<feature type="compositionally biased region" description="Low complexity" evidence="1">
    <location>
        <begin position="82"/>
        <end position="91"/>
    </location>
</feature>
<keyword evidence="2" id="KW-1185">Reference proteome</keyword>